<keyword evidence="17" id="KW-1185">Reference proteome</keyword>
<keyword evidence="16" id="KW-0808">Transferase</keyword>
<name>A0AAE3VPM7_9HYPH</name>
<evidence type="ECO:0000256" key="11">
    <source>
        <dbReference type="ARBA" id="ARBA00023136"/>
    </source>
</evidence>
<dbReference type="GO" id="GO:0046474">
    <property type="term" value="P:glycerophospholipid biosynthetic process"/>
    <property type="evidence" value="ECO:0007669"/>
    <property type="project" value="TreeGrafter"/>
</dbReference>
<keyword evidence="13" id="KW-1208">Phospholipid metabolism</keyword>
<protein>
    <recommendedName>
        <fullName evidence="6">CDP-diacylglycerol--glycerol-3-phosphate 3-phosphatidyltransferase</fullName>
        <ecNumber evidence="5">2.7.8.5</ecNumber>
    </recommendedName>
</protein>
<dbReference type="Proteomes" id="UP001229244">
    <property type="component" value="Unassembled WGS sequence"/>
</dbReference>
<organism evidence="16 17">
    <name type="scientific">Amorphus orientalis</name>
    <dbReference type="NCBI Taxonomy" id="649198"/>
    <lineage>
        <taxon>Bacteria</taxon>
        <taxon>Pseudomonadati</taxon>
        <taxon>Pseudomonadota</taxon>
        <taxon>Alphaproteobacteria</taxon>
        <taxon>Hyphomicrobiales</taxon>
        <taxon>Amorphaceae</taxon>
        <taxon>Amorphus</taxon>
    </lineage>
</organism>
<keyword evidence="11 15" id="KW-0472">Membrane</keyword>
<dbReference type="AlphaFoldDB" id="A0AAE3VPM7"/>
<evidence type="ECO:0000256" key="13">
    <source>
        <dbReference type="ARBA" id="ARBA00023264"/>
    </source>
</evidence>
<sequence>MTIPNLLTMLRFALVPVVIWAISSDQNVIAFAVFVVAGLTDGIDGFIAKRWAMASQLGAYLDPLADKALLVSIFVALGVAGELPVWLVGIVVARDVLIVGAVVLSSLMGRAIAIRPLLVSKVTTVVQILLVALVLADLAFGLDLLRERAAVTLIVAGLTVISAAAYLVTWLRHMSEPPVTEFPGEDPLT</sequence>
<dbReference type="GO" id="GO:0008444">
    <property type="term" value="F:CDP-diacylglycerol-glycerol-3-phosphate 3-phosphatidyltransferase activity"/>
    <property type="evidence" value="ECO:0007669"/>
    <property type="project" value="UniProtKB-EC"/>
</dbReference>
<dbReference type="PIRSF" id="PIRSF000847">
    <property type="entry name" value="Phos_ph_gly_syn"/>
    <property type="match status" value="1"/>
</dbReference>
<dbReference type="PANTHER" id="PTHR14269">
    <property type="entry name" value="CDP-DIACYLGLYCEROL--GLYCEROL-3-PHOSPHATE 3-PHOSPHATIDYLTRANSFERASE-RELATED"/>
    <property type="match status" value="1"/>
</dbReference>
<dbReference type="InterPro" id="IPR004570">
    <property type="entry name" value="Phosphatidylglycerol_P_synth"/>
</dbReference>
<evidence type="ECO:0000313" key="16">
    <source>
        <dbReference type="EMBL" id="MDQ0315723.1"/>
    </source>
</evidence>
<gene>
    <name evidence="16" type="ORF">J2S73_002180</name>
</gene>
<comment type="subcellular location">
    <subcellularLocation>
        <location evidence="1">Membrane</location>
        <topology evidence="1">Multi-pass membrane protein</topology>
    </subcellularLocation>
</comment>
<dbReference type="InterPro" id="IPR050324">
    <property type="entry name" value="CDP-alcohol_PTase-I"/>
</dbReference>
<reference evidence="16" key="1">
    <citation type="submission" date="2023-07" db="EMBL/GenBank/DDBJ databases">
        <title>Genomic Encyclopedia of Type Strains, Phase IV (KMG-IV): sequencing the most valuable type-strain genomes for metagenomic binning, comparative biology and taxonomic classification.</title>
        <authorList>
            <person name="Goeker M."/>
        </authorList>
    </citation>
    <scope>NUCLEOTIDE SEQUENCE</scope>
    <source>
        <strain evidence="16">DSM 21202</strain>
    </source>
</reference>
<evidence type="ECO:0000256" key="10">
    <source>
        <dbReference type="ARBA" id="ARBA00023098"/>
    </source>
</evidence>
<dbReference type="GO" id="GO:0016020">
    <property type="term" value="C:membrane"/>
    <property type="evidence" value="ECO:0007669"/>
    <property type="project" value="UniProtKB-SubCell"/>
</dbReference>
<comment type="similarity">
    <text evidence="4">Belongs to the CDP-alcohol phosphatidyltransferase class-I family.</text>
</comment>
<keyword evidence="10" id="KW-0443">Lipid metabolism</keyword>
<dbReference type="Gene3D" id="1.20.120.1760">
    <property type="match status" value="1"/>
</dbReference>
<evidence type="ECO:0000313" key="17">
    <source>
        <dbReference type="Proteomes" id="UP001229244"/>
    </source>
</evidence>
<feature type="transmembrane region" description="Helical" evidence="15">
    <location>
        <begin position="96"/>
        <end position="118"/>
    </location>
</feature>
<accession>A0AAE3VPM7</accession>
<evidence type="ECO:0000256" key="2">
    <source>
        <dbReference type="ARBA" id="ARBA00005042"/>
    </source>
</evidence>
<evidence type="ECO:0000256" key="8">
    <source>
        <dbReference type="ARBA" id="ARBA00022692"/>
    </source>
</evidence>
<evidence type="ECO:0000256" key="14">
    <source>
        <dbReference type="ARBA" id="ARBA00048586"/>
    </source>
</evidence>
<dbReference type="EC" id="2.7.8.5" evidence="5"/>
<evidence type="ECO:0000256" key="4">
    <source>
        <dbReference type="ARBA" id="ARBA00010441"/>
    </source>
</evidence>
<comment type="caution">
    <text evidence="16">The sequence shown here is derived from an EMBL/GenBank/DDBJ whole genome shotgun (WGS) entry which is preliminary data.</text>
</comment>
<comment type="catalytic activity">
    <reaction evidence="14">
        <text>a CDP-1,2-diacyl-sn-glycerol + sn-glycerol 3-phosphate = a 1,2-diacyl-sn-glycero-3-phospho-(1'-sn-glycero-3'-phosphate) + CMP + H(+)</text>
        <dbReference type="Rhea" id="RHEA:12593"/>
        <dbReference type="ChEBI" id="CHEBI:15378"/>
        <dbReference type="ChEBI" id="CHEBI:57597"/>
        <dbReference type="ChEBI" id="CHEBI:58332"/>
        <dbReference type="ChEBI" id="CHEBI:60110"/>
        <dbReference type="ChEBI" id="CHEBI:60377"/>
        <dbReference type="EC" id="2.7.8.5"/>
    </reaction>
</comment>
<comment type="pathway">
    <text evidence="2">Phospholipid metabolism; phosphatidylglycerol biosynthesis; phosphatidylglycerol from CDP-diacylglycerol: step 1/2.</text>
</comment>
<evidence type="ECO:0000256" key="6">
    <source>
        <dbReference type="ARBA" id="ARBA00014944"/>
    </source>
</evidence>
<dbReference type="PANTHER" id="PTHR14269:SF62">
    <property type="entry name" value="CDP-DIACYLGLYCEROL--GLYCEROL-3-PHOSPHATE 3-PHOSPHATIDYLTRANSFERASE 1, CHLOROPLASTIC"/>
    <property type="match status" value="1"/>
</dbReference>
<keyword evidence="8 15" id="KW-0812">Transmembrane</keyword>
<keyword evidence="12" id="KW-0594">Phospholipid biosynthesis</keyword>
<evidence type="ECO:0000256" key="5">
    <source>
        <dbReference type="ARBA" id="ARBA00013170"/>
    </source>
</evidence>
<dbReference type="RefSeq" id="WP_306885545.1">
    <property type="nucleotide sequence ID" value="NZ_JAUSUL010000002.1"/>
</dbReference>
<feature type="transmembrane region" description="Helical" evidence="15">
    <location>
        <begin position="68"/>
        <end position="89"/>
    </location>
</feature>
<evidence type="ECO:0000256" key="12">
    <source>
        <dbReference type="ARBA" id="ARBA00023209"/>
    </source>
</evidence>
<proteinExistence type="inferred from homology"/>
<dbReference type="InterPro" id="IPR043130">
    <property type="entry name" value="CDP-OH_PTrfase_TM_dom"/>
</dbReference>
<evidence type="ECO:0000256" key="7">
    <source>
        <dbReference type="ARBA" id="ARBA00022516"/>
    </source>
</evidence>
<evidence type="ECO:0000256" key="1">
    <source>
        <dbReference type="ARBA" id="ARBA00004141"/>
    </source>
</evidence>
<feature type="transmembrane region" description="Helical" evidence="15">
    <location>
        <begin position="149"/>
        <end position="168"/>
    </location>
</feature>
<dbReference type="Pfam" id="PF01066">
    <property type="entry name" value="CDP-OH_P_transf"/>
    <property type="match status" value="1"/>
</dbReference>
<feature type="transmembrane region" description="Helical" evidence="15">
    <location>
        <begin position="124"/>
        <end position="142"/>
    </location>
</feature>
<evidence type="ECO:0000256" key="3">
    <source>
        <dbReference type="ARBA" id="ARBA00005189"/>
    </source>
</evidence>
<keyword evidence="7" id="KW-0444">Lipid biosynthesis</keyword>
<dbReference type="InterPro" id="IPR000462">
    <property type="entry name" value="CDP-OH_P_trans"/>
</dbReference>
<dbReference type="EMBL" id="JAUSUL010000002">
    <property type="protein sequence ID" value="MDQ0315723.1"/>
    <property type="molecule type" value="Genomic_DNA"/>
</dbReference>
<evidence type="ECO:0000256" key="9">
    <source>
        <dbReference type="ARBA" id="ARBA00022989"/>
    </source>
</evidence>
<dbReference type="FunFam" id="1.20.120.1760:FF:000033">
    <property type="entry name" value="CDP-alcohol phosphatidyltransferase"/>
    <property type="match status" value="1"/>
</dbReference>
<keyword evidence="9 15" id="KW-1133">Transmembrane helix</keyword>
<evidence type="ECO:0000256" key="15">
    <source>
        <dbReference type="SAM" id="Phobius"/>
    </source>
</evidence>
<comment type="pathway">
    <text evidence="3">Lipid metabolism.</text>
</comment>